<feature type="signal peptide" evidence="1">
    <location>
        <begin position="1"/>
        <end position="18"/>
    </location>
</feature>
<feature type="chain" id="PRO_5017468179" evidence="1">
    <location>
        <begin position="19"/>
        <end position="85"/>
    </location>
</feature>
<evidence type="ECO:0000313" key="3">
    <source>
        <dbReference type="Proteomes" id="UP000261360"/>
    </source>
</evidence>
<accession>A0A3B4X1G5</accession>
<dbReference type="Ensembl" id="ENSSLDT00000011755.1">
    <property type="protein sequence ID" value="ENSSLDP00000011344.1"/>
    <property type="gene ID" value="ENSSLDG00000009021.1"/>
</dbReference>
<dbReference type="AlphaFoldDB" id="A0A3B4X1G5"/>
<protein>
    <submittedName>
        <fullName evidence="2">Uncharacterized protein</fullName>
    </submittedName>
</protein>
<organism evidence="2 3">
    <name type="scientific">Seriola lalandi dorsalis</name>
    <dbReference type="NCBI Taxonomy" id="1841481"/>
    <lineage>
        <taxon>Eukaryota</taxon>
        <taxon>Metazoa</taxon>
        <taxon>Chordata</taxon>
        <taxon>Craniata</taxon>
        <taxon>Vertebrata</taxon>
        <taxon>Euteleostomi</taxon>
        <taxon>Actinopterygii</taxon>
        <taxon>Neopterygii</taxon>
        <taxon>Teleostei</taxon>
        <taxon>Neoteleostei</taxon>
        <taxon>Acanthomorphata</taxon>
        <taxon>Carangaria</taxon>
        <taxon>Carangiformes</taxon>
        <taxon>Carangidae</taxon>
        <taxon>Seriola</taxon>
    </lineage>
</organism>
<reference evidence="2" key="2">
    <citation type="submission" date="2025-09" db="UniProtKB">
        <authorList>
            <consortium name="Ensembl"/>
        </authorList>
    </citation>
    <scope>IDENTIFICATION</scope>
</reference>
<sequence>IMFIYLLGPYLLVSLIAAGSSLLLPGALPGNRTLVPGGKDHCSLHSTTHPVRSIGQYLDVFTCCLRYIRTLLSGASHLKSPLVDL</sequence>
<name>A0A3B4X1G5_SERLL</name>
<evidence type="ECO:0000313" key="2">
    <source>
        <dbReference type="Ensembl" id="ENSSLDP00000011344.1"/>
    </source>
</evidence>
<keyword evidence="1" id="KW-0732">Signal</keyword>
<dbReference type="Proteomes" id="UP000261360">
    <property type="component" value="Unplaced"/>
</dbReference>
<reference evidence="2" key="1">
    <citation type="submission" date="2025-08" db="UniProtKB">
        <authorList>
            <consortium name="Ensembl"/>
        </authorList>
    </citation>
    <scope>IDENTIFICATION</scope>
</reference>
<keyword evidence="3" id="KW-1185">Reference proteome</keyword>
<proteinExistence type="predicted"/>
<evidence type="ECO:0000256" key="1">
    <source>
        <dbReference type="SAM" id="SignalP"/>
    </source>
</evidence>